<feature type="non-terminal residue" evidence="1">
    <location>
        <position position="1"/>
    </location>
</feature>
<gene>
    <name evidence="1" type="ORF">CWN49_30575</name>
</gene>
<protein>
    <submittedName>
        <fullName evidence="1">Allophanate hydrolase</fullName>
    </submittedName>
</protein>
<evidence type="ECO:0000313" key="1">
    <source>
        <dbReference type="EMBL" id="PLO62428.1"/>
    </source>
</evidence>
<accession>A0A2J5P8Q7</accession>
<proteinExistence type="predicted"/>
<name>A0A2J5P8Q7_9ENTR</name>
<organism evidence="1 2">
    <name type="scientific">Klebsiella michiganensis</name>
    <dbReference type="NCBI Taxonomy" id="1134687"/>
    <lineage>
        <taxon>Bacteria</taxon>
        <taxon>Pseudomonadati</taxon>
        <taxon>Pseudomonadota</taxon>
        <taxon>Gammaproteobacteria</taxon>
        <taxon>Enterobacterales</taxon>
        <taxon>Enterobacteriaceae</taxon>
        <taxon>Klebsiella/Raoultella group</taxon>
        <taxon>Klebsiella</taxon>
    </lineage>
</organism>
<keyword evidence="1" id="KW-0378">Hydrolase</keyword>
<reference evidence="1 2" key="2">
    <citation type="submission" date="2018-01" db="EMBL/GenBank/DDBJ databases">
        <title>Genomic study of Klebsiella pneumoniae.</title>
        <authorList>
            <person name="Yang Y."/>
            <person name="Bicalho R."/>
        </authorList>
    </citation>
    <scope>NUCLEOTIDE SEQUENCE [LARGE SCALE GENOMIC DNA]</scope>
    <source>
        <strain evidence="1 2">A10</strain>
    </source>
</reference>
<sequence>IQLIQSDAKQAIVARQATERWLARLRDFSRSLISVNGK</sequence>
<reference evidence="1 2" key="1">
    <citation type="submission" date="2017-11" db="EMBL/GenBank/DDBJ databases">
        <authorList>
            <person name="Han C.G."/>
        </authorList>
    </citation>
    <scope>NUCLEOTIDE SEQUENCE [LARGE SCALE GENOMIC DNA]</scope>
    <source>
        <strain evidence="1 2">A10</strain>
    </source>
</reference>
<dbReference type="AlphaFoldDB" id="A0A2J5P8Q7"/>
<evidence type="ECO:0000313" key="2">
    <source>
        <dbReference type="Proteomes" id="UP000234667"/>
    </source>
</evidence>
<dbReference type="GO" id="GO:0016787">
    <property type="term" value="F:hydrolase activity"/>
    <property type="evidence" value="ECO:0007669"/>
    <property type="project" value="UniProtKB-KW"/>
</dbReference>
<dbReference type="EMBL" id="PIDR01001477">
    <property type="protein sequence ID" value="PLO62428.1"/>
    <property type="molecule type" value="Genomic_DNA"/>
</dbReference>
<comment type="caution">
    <text evidence="1">The sequence shown here is derived from an EMBL/GenBank/DDBJ whole genome shotgun (WGS) entry which is preliminary data.</text>
</comment>
<dbReference type="Proteomes" id="UP000234667">
    <property type="component" value="Unassembled WGS sequence"/>
</dbReference>